<feature type="transmembrane region" description="Helical" evidence="7">
    <location>
        <begin position="200"/>
        <end position="225"/>
    </location>
</feature>
<keyword evidence="10" id="KW-1185">Reference proteome</keyword>
<comment type="similarity">
    <text evidence="7">Belongs to the binding-protein-dependent transport system permease family.</text>
</comment>
<organism evidence="9 10">
    <name type="scientific">Bifidobacterium scaligerum</name>
    <dbReference type="NCBI Taxonomy" id="2052656"/>
    <lineage>
        <taxon>Bacteria</taxon>
        <taxon>Bacillati</taxon>
        <taxon>Actinomycetota</taxon>
        <taxon>Actinomycetes</taxon>
        <taxon>Bifidobacteriales</taxon>
        <taxon>Bifidobacteriaceae</taxon>
        <taxon>Bifidobacterium</taxon>
    </lineage>
</organism>
<dbReference type="InterPro" id="IPR035906">
    <property type="entry name" value="MetI-like_sf"/>
</dbReference>
<keyword evidence="3" id="KW-1003">Cell membrane</keyword>
<proteinExistence type="inferred from homology"/>
<dbReference type="GO" id="GO:0005886">
    <property type="term" value="C:plasma membrane"/>
    <property type="evidence" value="ECO:0007669"/>
    <property type="project" value="UniProtKB-SubCell"/>
</dbReference>
<feature type="transmembrane region" description="Helical" evidence="7">
    <location>
        <begin position="89"/>
        <end position="115"/>
    </location>
</feature>
<keyword evidence="4 7" id="KW-0812">Transmembrane</keyword>
<keyword evidence="6 7" id="KW-0472">Membrane</keyword>
<dbReference type="SUPFAM" id="SSF161098">
    <property type="entry name" value="MetI-like"/>
    <property type="match status" value="1"/>
</dbReference>
<dbReference type="InterPro" id="IPR000515">
    <property type="entry name" value="MetI-like"/>
</dbReference>
<dbReference type="PANTHER" id="PTHR43744:SF12">
    <property type="entry name" value="ABC TRANSPORTER PERMEASE PROTEIN MG189-RELATED"/>
    <property type="match status" value="1"/>
</dbReference>
<dbReference type="OrthoDB" id="9794684at2"/>
<feature type="transmembrane region" description="Helical" evidence="7">
    <location>
        <begin position="156"/>
        <end position="179"/>
    </location>
</feature>
<evidence type="ECO:0000313" key="10">
    <source>
        <dbReference type="Proteomes" id="UP000228755"/>
    </source>
</evidence>
<evidence type="ECO:0000256" key="4">
    <source>
        <dbReference type="ARBA" id="ARBA00022692"/>
    </source>
</evidence>
<dbReference type="CDD" id="cd06261">
    <property type="entry name" value="TM_PBP2"/>
    <property type="match status" value="1"/>
</dbReference>
<evidence type="ECO:0000259" key="8">
    <source>
        <dbReference type="PROSITE" id="PS50928"/>
    </source>
</evidence>
<comment type="caution">
    <text evidence="9">The sequence shown here is derived from an EMBL/GenBank/DDBJ whole genome shotgun (WGS) entry which is preliminary data.</text>
</comment>
<keyword evidence="2 7" id="KW-0813">Transport</keyword>
<evidence type="ECO:0000313" key="9">
    <source>
        <dbReference type="EMBL" id="PJM78969.1"/>
    </source>
</evidence>
<evidence type="ECO:0000256" key="5">
    <source>
        <dbReference type="ARBA" id="ARBA00022989"/>
    </source>
</evidence>
<gene>
    <name evidence="9" type="ORF">CUU80_06370</name>
</gene>
<feature type="transmembrane region" description="Helical" evidence="7">
    <location>
        <begin position="259"/>
        <end position="279"/>
    </location>
</feature>
<sequence length="294" mass="31922">MSSATYSESGVKTNNLTVVRKKSKAGDIIHAAIVILLMLVFLAIPFWILIVTAGKTQAEAVVPSMALPSQWHLIDNIKEVIVEGKVFPALLGSLIVTVPSVFVCLLFGSMAAWIFGRRTSKGTAMLYALFISGVILPPSVVTIMMLLKMIGLSGTAPGMICVYVGIYLSVVIFFITGFIRTIPPSLEEAARIDGASPMRIFFTIIFPLLAPTLASSTILVVLYIWNDIFYSLFILSGKMSTLPLNLYNVASAGLYLNNWHLIFAYIILMTLPLLIVFVIGQRKIISGITGGAVK</sequence>
<dbReference type="Pfam" id="PF00528">
    <property type="entry name" value="BPD_transp_1"/>
    <property type="match status" value="1"/>
</dbReference>
<evidence type="ECO:0000256" key="7">
    <source>
        <dbReference type="RuleBase" id="RU363032"/>
    </source>
</evidence>
<feature type="transmembrane region" description="Helical" evidence="7">
    <location>
        <begin position="28"/>
        <end position="50"/>
    </location>
</feature>
<evidence type="ECO:0000256" key="3">
    <source>
        <dbReference type="ARBA" id="ARBA00022475"/>
    </source>
</evidence>
<evidence type="ECO:0000256" key="2">
    <source>
        <dbReference type="ARBA" id="ARBA00022448"/>
    </source>
</evidence>
<dbReference type="EMBL" id="PGLQ01000003">
    <property type="protein sequence ID" value="PJM78969.1"/>
    <property type="molecule type" value="Genomic_DNA"/>
</dbReference>
<evidence type="ECO:0000256" key="1">
    <source>
        <dbReference type="ARBA" id="ARBA00004651"/>
    </source>
</evidence>
<dbReference type="AlphaFoldDB" id="A0A2M9HQ86"/>
<dbReference type="PANTHER" id="PTHR43744">
    <property type="entry name" value="ABC TRANSPORTER PERMEASE PROTEIN MG189-RELATED-RELATED"/>
    <property type="match status" value="1"/>
</dbReference>
<comment type="subcellular location">
    <subcellularLocation>
        <location evidence="1 7">Cell membrane</location>
        <topology evidence="1 7">Multi-pass membrane protein</topology>
    </subcellularLocation>
</comment>
<dbReference type="Gene3D" id="1.10.3720.10">
    <property type="entry name" value="MetI-like"/>
    <property type="match status" value="1"/>
</dbReference>
<dbReference type="RefSeq" id="WP_100496507.1">
    <property type="nucleotide sequence ID" value="NZ_PGLQ01000003.1"/>
</dbReference>
<evidence type="ECO:0000256" key="6">
    <source>
        <dbReference type="ARBA" id="ARBA00023136"/>
    </source>
</evidence>
<protein>
    <submittedName>
        <fullName evidence="9">Sugar ABC transporter permease</fullName>
    </submittedName>
</protein>
<dbReference type="Proteomes" id="UP000228755">
    <property type="component" value="Unassembled WGS sequence"/>
</dbReference>
<dbReference type="GO" id="GO:0055085">
    <property type="term" value="P:transmembrane transport"/>
    <property type="evidence" value="ECO:0007669"/>
    <property type="project" value="InterPro"/>
</dbReference>
<name>A0A2M9HQ86_9BIFI</name>
<feature type="transmembrane region" description="Helical" evidence="7">
    <location>
        <begin position="127"/>
        <end position="150"/>
    </location>
</feature>
<keyword evidence="5 7" id="KW-1133">Transmembrane helix</keyword>
<accession>A0A2M9HQ86</accession>
<feature type="domain" description="ABC transmembrane type-1" evidence="8">
    <location>
        <begin position="90"/>
        <end position="280"/>
    </location>
</feature>
<dbReference type="PROSITE" id="PS50928">
    <property type="entry name" value="ABC_TM1"/>
    <property type="match status" value="1"/>
</dbReference>
<reference evidence="9 10" key="1">
    <citation type="submission" date="2017-11" db="EMBL/GenBank/DDBJ databases">
        <title>Draft genome sequences of strains TRE 1, TRE D, TRE H and TRI 7, isolated from tamarins, belonging to four potential novel Bifidobacterium species.</title>
        <authorList>
            <person name="Mattarelli P."/>
            <person name="Modesto M."/>
            <person name="Bonetti A."/>
            <person name="Puglisi E."/>
            <person name="Morelli L."/>
        </authorList>
    </citation>
    <scope>NUCLEOTIDE SEQUENCE [LARGE SCALE GENOMIC DNA]</scope>
    <source>
        <strain evidence="10">TRED</strain>
    </source>
</reference>